<sequence>MCSAFSIRSILGDDKIEGQENEESPTSSGSEDSVDTRPGYTYSALIFMALRSSPEKRLTLNGICEWIAKNYPYYQKNKTQWTNSIRHNLSLCPYFEKVQRALDDPGRGNYWTINPLYENLKVGETTGRLRGNSNGDIIQQQQQQQQQQCFPAECVSLCASYPYRPCVNSAPFAQHPTLHAVYFPTPEEIHLVQQAAIMQKQREQYWSLYQQNPQQPNMSCGASFHTQSTSM</sequence>
<evidence type="ECO:0000313" key="5">
    <source>
        <dbReference type="EnsemblMetazoa" id="GAUT039917-PA"/>
    </source>
</evidence>
<dbReference type="GO" id="GO:0006357">
    <property type="term" value="P:regulation of transcription by RNA polymerase II"/>
    <property type="evidence" value="ECO:0007669"/>
    <property type="project" value="TreeGrafter"/>
</dbReference>
<feature type="region of interest" description="Disordered" evidence="3">
    <location>
        <begin position="15"/>
        <end position="36"/>
    </location>
</feature>
<dbReference type="EnsemblMetazoa" id="GAUT039917-RA">
    <property type="protein sequence ID" value="GAUT039917-PA"/>
    <property type="gene ID" value="GAUT039917"/>
</dbReference>
<evidence type="ECO:0000256" key="3">
    <source>
        <dbReference type="SAM" id="MobiDB-lite"/>
    </source>
</evidence>
<dbReference type="SMART" id="SM00339">
    <property type="entry name" value="FH"/>
    <property type="match status" value="1"/>
</dbReference>
<evidence type="ECO:0000259" key="4">
    <source>
        <dbReference type="PROSITE" id="PS50039"/>
    </source>
</evidence>
<dbReference type="CDD" id="cd00059">
    <property type="entry name" value="FH_FOX"/>
    <property type="match status" value="1"/>
</dbReference>
<evidence type="ECO:0000256" key="1">
    <source>
        <dbReference type="ARBA" id="ARBA00023125"/>
    </source>
</evidence>
<dbReference type="GO" id="GO:0005634">
    <property type="term" value="C:nucleus"/>
    <property type="evidence" value="ECO:0007669"/>
    <property type="project" value="UniProtKB-SubCell"/>
</dbReference>
<dbReference type="STRING" id="7395.A0A1A9VKQ0"/>
<dbReference type="InterPro" id="IPR036390">
    <property type="entry name" value="WH_DNA-bd_sf"/>
</dbReference>
<dbReference type="AlphaFoldDB" id="A0A1A9VKQ0"/>
<protein>
    <recommendedName>
        <fullName evidence="4">Fork-head domain-containing protein</fullName>
    </recommendedName>
</protein>
<feature type="domain" description="Fork-head" evidence="4">
    <location>
        <begin position="37"/>
        <end position="131"/>
    </location>
</feature>
<keyword evidence="6" id="KW-1185">Reference proteome</keyword>
<dbReference type="Gene3D" id="1.10.10.10">
    <property type="entry name" value="Winged helix-like DNA-binding domain superfamily/Winged helix DNA-binding domain"/>
    <property type="match status" value="1"/>
</dbReference>
<dbReference type="VEuPathDB" id="VectorBase:GAUT039917"/>
<organism evidence="5 6">
    <name type="scientific">Glossina austeni</name>
    <name type="common">Savannah tsetse fly</name>
    <dbReference type="NCBI Taxonomy" id="7395"/>
    <lineage>
        <taxon>Eukaryota</taxon>
        <taxon>Metazoa</taxon>
        <taxon>Ecdysozoa</taxon>
        <taxon>Arthropoda</taxon>
        <taxon>Hexapoda</taxon>
        <taxon>Insecta</taxon>
        <taxon>Pterygota</taxon>
        <taxon>Neoptera</taxon>
        <taxon>Endopterygota</taxon>
        <taxon>Diptera</taxon>
        <taxon>Brachycera</taxon>
        <taxon>Muscomorpha</taxon>
        <taxon>Hippoboscoidea</taxon>
        <taxon>Glossinidae</taxon>
        <taxon>Glossina</taxon>
    </lineage>
</organism>
<comment type="subcellular location">
    <subcellularLocation>
        <location evidence="2">Nucleus</location>
    </subcellularLocation>
</comment>
<evidence type="ECO:0000256" key="2">
    <source>
        <dbReference type="PROSITE-ProRule" id="PRU00089"/>
    </source>
</evidence>
<dbReference type="PRINTS" id="PR00053">
    <property type="entry name" value="FORKHEAD"/>
</dbReference>
<dbReference type="Proteomes" id="UP000078200">
    <property type="component" value="Unassembled WGS sequence"/>
</dbReference>
<accession>A0A1A9VKQ0</accession>
<dbReference type="Pfam" id="PF00250">
    <property type="entry name" value="Forkhead"/>
    <property type="match status" value="1"/>
</dbReference>
<keyword evidence="2" id="KW-0539">Nucleus</keyword>
<name>A0A1A9VKQ0_GLOAU</name>
<keyword evidence="1 2" id="KW-0238">DNA-binding</keyword>
<dbReference type="InterPro" id="IPR047208">
    <property type="entry name" value="FOXG1"/>
</dbReference>
<dbReference type="PANTHER" id="PTHR46617">
    <property type="entry name" value="FORKHEAD BOX PROTEIN G1"/>
    <property type="match status" value="1"/>
</dbReference>
<dbReference type="InterPro" id="IPR001766">
    <property type="entry name" value="Fork_head_dom"/>
</dbReference>
<proteinExistence type="predicted"/>
<dbReference type="SUPFAM" id="SSF46785">
    <property type="entry name" value="Winged helix' DNA-binding domain"/>
    <property type="match status" value="1"/>
</dbReference>
<reference evidence="5" key="1">
    <citation type="submission" date="2020-05" db="UniProtKB">
        <authorList>
            <consortium name="EnsemblMetazoa"/>
        </authorList>
    </citation>
    <scope>IDENTIFICATION</scope>
    <source>
        <strain evidence="5">TTRI</strain>
    </source>
</reference>
<dbReference type="PANTHER" id="PTHR46617:SF1">
    <property type="entry name" value="FORKHEAD BOX PROTEIN G1"/>
    <property type="match status" value="1"/>
</dbReference>
<dbReference type="FunFam" id="1.10.10.10:FF:000135">
    <property type="entry name" value="forkhead box protein G1"/>
    <property type="match status" value="1"/>
</dbReference>
<dbReference type="GO" id="GO:0003700">
    <property type="term" value="F:DNA-binding transcription factor activity"/>
    <property type="evidence" value="ECO:0007669"/>
    <property type="project" value="InterPro"/>
</dbReference>
<evidence type="ECO:0000313" key="6">
    <source>
        <dbReference type="Proteomes" id="UP000078200"/>
    </source>
</evidence>
<dbReference type="GO" id="GO:1990837">
    <property type="term" value="F:sequence-specific double-stranded DNA binding"/>
    <property type="evidence" value="ECO:0007669"/>
    <property type="project" value="TreeGrafter"/>
</dbReference>
<dbReference type="InterPro" id="IPR036388">
    <property type="entry name" value="WH-like_DNA-bd_sf"/>
</dbReference>
<feature type="DNA-binding region" description="Fork-head" evidence="2">
    <location>
        <begin position="37"/>
        <end position="131"/>
    </location>
</feature>
<dbReference type="PROSITE" id="PS50039">
    <property type="entry name" value="FORK_HEAD_3"/>
    <property type="match status" value="1"/>
</dbReference>